<comment type="similarity">
    <text evidence="1 4">Belongs to the EXO70 family.</text>
</comment>
<reference evidence="6" key="1">
    <citation type="submission" date="2021-01" db="EMBL/GenBank/DDBJ databases">
        <authorList>
            <person name="Corre E."/>
            <person name="Pelletier E."/>
            <person name="Niang G."/>
            <person name="Scheremetjew M."/>
            <person name="Finn R."/>
            <person name="Kale V."/>
            <person name="Holt S."/>
            <person name="Cochrane G."/>
            <person name="Meng A."/>
            <person name="Brown T."/>
            <person name="Cohen L."/>
        </authorList>
    </citation>
    <scope>NUCLEOTIDE SEQUENCE</scope>
    <source>
        <strain evidence="6">ECT3854</strain>
    </source>
</reference>
<gene>
    <name evidence="6" type="ORF">CTEN0397_LOCUS11688</name>
</gene>
<dbReference type="AlphaFoldDB" id="A0A7S1GNU5"/>
<dbReference type="PANTHER" id="PTHR12542:SF41">
    <property type="entry name" value="EXOCYST COMPLEX COMPONENT 7"/>
    <property type="match status" value="1"/>
</dbReference>
<protein>
    <recommendedName>
        <fullName evidence="4">Exocyst subunit Exo70 family protein</fullName>
    </recommendedName>
</protein>
<keyword evidence="3 4" id="KW-0268">Exocytosis</keyword>
<dbReference type="PANTHER" id="PTHR12542">
    <property type="entry name" value="EXOCYST COMPLEX PROTEIN EXO70"/>
    <property type="match status" value="1"/>
</dbReference>
<evidence type="ECO:0000256" key="4">
    <source>
        <dbReference type="RuleBase" id="RU365026"/>
    </source>
</evidence>
<name>A0A7S1GNU5_CYCTE</name>
<organism evidence="6">
    <name type="scientific">Cyclophora tenuis</name>
    <name type="common">Marine diatom</name>
    <dbReference type="NCBI Taxonomy" id="216820"/>
    <lineage>
        <taxon>Eukaryota</taxon>
        <taxon>Sar</taxon>
        <taxon>Stramenopiles</taxon>
        <taxon>Ochrophyta</taxon>
        <taxon>Bacillariophyta</taxon>
        <taxon>Fragilariophyceae</taxon>
        <taxon>Fragilariophycidae</taxon>
        <taxon>Cyclophorales</taxon>
        <taxon>Cyclophoraceae</taxon>
        <taxon>Cyclophora</taxon>
    </lineage>
</organism>
<dbReference type="InterPro" id="IPR046364">
    <property type="entry name" value="Exo70_C"/>
</dbReference>
<dbReference type="GO" id="GO:0000145">
    <property type="term" value="C:exocyst"/>
    <property type="evidence" value="ECO:0007669"/>
    <property type="project" value="InterPro"/>
</dbReference>
<dbReference type="GO" id="GO:0015031">
    <property type="term" value="P:protein transport"/>
    <property type="evidence" value="ECO:0007669"/>
    <property type="project" value="UniProtKB-KW"/>
</dbReference>
<keyword evidence="2 4" id="KW-0813">Transport</keyword>
<dbReference type="EMBL" id="HBFW01018247">
    <property type="protein sequence ID" value="CAD8940622.1"/>
    <property type="molecule type" value="Transcribed_RNA"/>
</dbReference>
<comment type="function">
    <text evidence="4">Component of the exocyst complex.</text>
</comment>
<dbReference type="Pfam" id="PF03081">
    <property type="entry name" value="Exo70_C"/>
    <property type="match status" value="1"/>
</dbReference>
<accession>A0A7S1GNU5</accession>
<sequence>MVVVAGEKNVYRSIVAPSLVIIDDEDAPKISPFYRKACVAAYSHVVACVVDRTMDIIETVFLKEGGIGTSSGSDKDGDKANSGLSVRFAASAAAAGLRMLDGVRMLGPSLAKLCDMPIDDETVGTKHNSSNMSVASTLCIAIHRTTVKNTAKTLENLAKAIQEDPVNGMKHRPPDARIASVSSDVVRAIRLISPFMSAYKSVTKRRALPWDPNIGEEAGEMDSYVRFLIMRLLNSLQGKALNYTKDGEDDGGHAKSNMFMINNTFYLLQQLRAPTSRELRKDDSEHYQLDGQWFEGKVNAIFESEKGKYLAHWENINAHLTSVDSNGLEYQKNKNLLSLESGRLFKDRFKGFIEEFELMYAVHNRLSVIDPGLRRDMQTQVKKVFLVRYEKFYEKYSRFRFSKKNQQEYLKYPPKKVDSMINMMYGGENADAGE</sequence>
<evidence type="ECO:0000256" key="3">
    <source>
        <dbReference type="ARBA" id="ARBA00022483"/>
    </source>
</evidence>
<feature type="domain" description="Exocyst complex subunit Exo70 C-terminal" evidence="5">
    <location>
        <begin position="136"/>
        <end position="422"/>
    </location>
</feature>
<dbReference type="InterPro" id="IPR016159">
    <property type="entry name" value="Cullin_repeat-like_dom_sf"/>
</dbReference>
<dbReference type="GO" id="GO:0005546">
    <property type="term" value="F:phosphatidylinositol-4,5-bisphosphate binding"/>
    <property type="evidence" value="ECO:0007669"/>
    <property type="project" value="InterPro"/>
</dbReference>
<proteinExistence type="inferred from homology"/>
<dbReference type="Gene3D" id="1.20.1280.170">
    <property type="entry name" value="Exocyst complex component Exo70"/>
    <property type="match status" value="1"/>
</dbReference>
<dbReference type="InterPro" id="IPR004140">
    <property type="entry name" value="Exo70"/>
</dbReference>
<evidence type="ECO:0000313" key="6">
    <source>
        <dbReference type="EMBL" id="CAD8940622.1"/>
    </source>
</evidence>
<evidence type="ECO:0000259" key="5">
    <source>
        <dbReference type="Pfam" id="PF03081"/>
    </source>
</evidence>
<dbReference type="GO" id="GO:0006887">
    <property type="term" value="P:exocytosis"/>
    <property type="evidence" value="ECO:0007669"/>
    <property type="project" value="UniProtKB-KW"/>
</dbReference>
<evidence type="ECO:0000256" key="2">
    <source>
        <dbReference type="ARBA" id="ARBA00022448"/>
    </source>
</evidence>
<keyword evidence="4" id="KW-0653">Protein transport</keyword>
<dbReference type="SUPFAM" id="SSF74788">
    <property type="entry name" value="Cullin repeat-like"/>
    <property type="match status" value="1"/>
</dbReference>
<evidence type="ECO:0000256" key="1">
    <source>
        <dbReference type="ARBA" id="ARBA00006756"/>
    </source>
</evidence>